<keyword evidence="2 3" id="KW-0378">Hydrolase</keyword>
<organism evidence="6 7">
    <name type="scientific">Prunus mume</name>
    <name type="common">Japanese apricot</name>
    <name type="synonym">Armeniaca mume</name>
    <dbReference type="NCBI Taxonomy" id="102107"/>
    <lineage>
        <taxon>Eukaryota</taxon>
        <taxon>Viridiplantae</taxon>
        <taxon>Streptophyta</taxon>
        <taxon>Embryophyta</taxon>
        <taxon>Tracheophyta</taxon>
        <taxon>Spermatophyta</taxon>
        <taxon>Magnoliopsida</taxon>
        <taxon>eudicotyledons</taxon>
        <taxon>Gunneridae</taxon>
        <taxon>Pentapetalae</taxon>
        <taxon>rosids</taxon>
        <taxon>fabids</taxon>
        <taxon>Rosales</taxon>
        <taxon>Rosaceae</taxon>
        <taxon>Amygdaloideae</taxon>
        <taxon>Amygdaleae</taxon>
        <taxon>Prunus</taxon>
    </lineage>
</organism>
<evidence type="ECO:0000256" key="2">
    <source>
        <dbReference type="PROSITE-ProRule" id="PRU01161"/>
    </source>
</evidence>
<dbReference type="Pfam" id="PF01734">
    <property type="entry name" value="Patatin"/>
    <property type="match status" value="1"/>
</dbReference>
<gene>
    <name evidence="7" type="primary">LOC103344126</name>
</gene>
<dbReference type="PROSITE" id="PS51635">
    <property type="entry name" value="PNPLA"/>
    <property type="match status" value="1"/>
</dbReference>
<comment type="similarity">
    <text evidence="3">Belongs to the patatin family.</text>
</comment>
<dbReference type="Proteomes" id="UP000694861">
    <property type="component" value="Unplaced"/>
</dbReference>
<dbReference type="InterPro" id="IPR002641">
    <property type="entry name" value="PNPLA_dom"/>
</dbReference>
<protein>
    <recommendedName>
        <fullName evidence="3">Patatin</fullName>
        <ecNumber evidence="3">3.1.1.-</ecNumber>
    </recommendedName>
</protein>
<evidence type="ECO:0000256" key="1">
    <source>
        <dbReference type="ARBA" id="ARBA00023098"/>
    </source>
</evidence>
<evidence type="ECO:0000313" key="7">
    <source>
        <dbReference type="RefSeq" id="XP_016652749.1"/>
    </source>
</evidence>
<comment type="function">
    <text evidence="3">Lipolytic acyl hydrolase (LAH).</text>
</comment>
<feature type="domain" description="PNPLA" evidence="5">
    <location>
        <begin position="171"/>
        <end position="340"/>
    </location>
</feature>
<proteinExistence type="inferred from homology"/>
<dbReference type="GeneID" id="103344126"/>
<reference evidence="6" key="1">
    <citation type="journal article" date="2012" name="Nat. Commun.">
        <title>The genome of Prunus mume.</title>
        <authorList>
            <person name="Zhang Q."/>
            <person name="Chen W."/>
            <person name="Sun L."/>
            <person name="Zhao F."/>
            <person name="Huang B."/>
            <person name="Yang W."/>
            <person name="Tao Y."/>
            <person name="Wang J."/>
            <person name="Yuan Z."/>
            <person name="Fan G."/>
            <person name="Xing Z."/>
            <person name="Han C."/>
            <person name="Pan H."/>
            <person name="Zhong X."/>
            <person name="Shi W."/>
            <person name="Liang X."/>
            <person name="Du D."/>
            <person name="Sun F."/>
            <person name="Xu Z."/>
            <person name="Hao R."/>
            <person name="Lv T."/>
            <person name="Lv Y."/>
            <person name="Zheng Z."/>
            <person name="Sun M."/>
            <person name="Luo L."/>
            <person name="Cai M."/>
            <person name="Gao Y."/>
            <person name="Wang J."/>
            <person name="Yin Y."/>
            <person name="Xu X."/>
            <person name="Cheng T."/>
            <person name="Wang J."/>
        </authorList>
    </citation>
    <scope>NUCLEOTIDE SEQUENCE [LARGE SCALE GENOMIC DNA]</scope>
</reference>
<comment type="domain">
    <text evidence="3">The nitrogen atoms of the two glycine residues in the GGXR motif define the oxyanion hole, and stabilize the oxyanion that forms during the nucleophilic attack by the catalytic serine during substrate cleavage.</text>
</comment>
<accession>A0ABM1LZC2</accession>
<feature type="short sequence motif" description="DGA/G" evidence="2">
    <location>
        <begin position="326"/>
        <end position="328"/>
    </location>
</feature>
<keyword evidence="1 2" id="KW-0443">Lipid metabolism</keyword>
<feature type="active site" description="Nucleophile" evidence="2">
    <location>
        <position position="206"/>
    </location>
</feature>
<sequence length="424" mass="46032">MMMLFNRKPSGASPSSSPVMASFSALFQPQLHPFPNPNLIHRYTIPLRTQNLTTSSVPHSTPNSETNQTSSPSSAPPPQSPEPPSPKKSFAVATGELFLGLASRIIKRPNGGPDGKAASSVAMFESSGKNYLDERIGKVMEDEIEPDVVWEQRVKDVEAEKERRVVTSPGFSFSAAGLLFPYHLGAAQFLIQNGYIKETTPLAGSSAGAIVCAVIASGASMEEALQATKILAEDCRNRGTAFRLGAVLRDVLQKFLPDDAHIRSNGRVRVAVTQLLWRPRGLLVDQFDSKEDLIDAVFTSSFIPGLQYRYLAPRPATMFRNRLCIDGGLTLFMPPTSAAQTVRVCAFPASRLGLQGIGISPDCNPDDRATPRQLFNWALEPGEDDVLDRLFELGYQDAAVWAKDNPVGEIVEDDTSLVGSGIDQ</sequence>
<evidence type="ECO:0000256" key="3">
    <source>
        <dbReference type="RuleBase" id="RU361262"/>
    </source>
</evidence>
<evidence type="ECO:0000256" key="4">
    <source>
        <dbReference type="SAM" id="MobiDB-lite"/>
    </source>
</evidence>
<dbReference type="InterPro" id="IPR016035">
    <property type="entry name" value="Acyl_Trfase/lysoPLipase"/>
</dbReference>
<keyword evidence="6" id="KW-1185">Reference proteome</keyword>
<feature type="compositionally biased region" description="Polar residues" evidence="4">
    <location>
        <begin position="53"/>
        <end position="69"/>
    </location>
</feature>
<feature type="active site" description="Proton acceptor" evidence="2">
    <location>
        <position position="326"/>
    </location>
</feature>
<feature type="short sequence motif" description="GXSXG" evidence="2">
    <location>
        <begin position="204"/>
        <end position="208"/>
    </location>
</feature>
<dbReference type="CDD" id="cd07224">
    <property type="entry name" value="Pat_like"/>
    <property type="match status" value="1"/>
</dbReference>
<dbReference type="PANTHER" id="PTHR12406">
    <property type="entry name" value="CALCIUM-INDEPENDENT PHOSPHOLIPASE A2 IPLA2 -RELATED"/>
    <property type="match status" value="1"/>
</dbReference>
<dbReference type="SUPFAM" id="SSF52151">
    <property type="entry name" value="FabD/lysophospholipase-like"/>
    <property type="match status" value="1"/>
</dbReference>
<dbReference type="PANTHER" id="PTHR12406:SF7">
    <property type="entry name" value="PATATIN-LIKE PHOSPHOLIPASE DOMAIN-CONTAINING PROTEIN 4"/>
    <property type="match status" value="1"/>
</dbReference>
<reference evidence="7" key="2">
    <citation type="submission" date="2025-08" db="UniProtKB">
        <authorList>
            <consortium name="RefSeq"/>
        </authorList>
    </citation>
    <scope>IDENTIFICATION</scope>
</reference>
<feature type="compositionally biased region" description="Pro residues" evidence="4">
    <location>
        <begin position="74"/>
        <end position="86"/>
    </location>
</feature>
<dbReference type="InterPro" id="IPR033562">
    <property type="entry name" value="PLPL"/>
</dbReference>
<dbReference type="RefSeq" id="XP_016652749.1">
    <property type="nucleotide sequence ID" value="XM_016797263.1"/>
</dbReference>
<evidence type="ECO:0000259" key="5">
    <source>
        <dbReference type="PROSITE" id="PS51635"/>
    </source>
</evidence>
<dbReference type="Gene3D" id="3.40.1090.10">
    <property type="entry name" value="Cytosolic phospholipase A2 catalytic domain"/>
    <property type="match status" value="1"/>
</dbReference>
<feature type="region of interest" description="Disordered" evidence="4">
    <location>
        <begin position="53"/>
        <end position="89"/>
    </location>
</feature>
<evidence type="ECO:0000313" key="6">
    <source>
        <dbReference type="Proteomes" id="UP000694861"/>
    </source>
</evidence>
<keyword evidence="2 3" id="KW-0442">Lipid degradation</keyword>
<dbReference type="EC" id="3.1.1.-" evidence="3"/>
<name>A0ABM1LZC2_PRUMU</name>
<comment type="caution">
    <text evidence="2">Lacks conserved residue(s) required for the propagation of feature annotation.</text>
</comment>